<proteinExistence type="predicted"/>
<dbReference type="STRING" id="52441.SAMN05216302_10271"/>
<name>A0A1I4EA71_9PROT</name>
<dbReference type="OrthoDB" id="6693997at2"/>
<sequence length="97" mass="10422">MANSIDGKEIQAMVSHWLKTPVNGYLGSDYGQDIKSILQSPLSEGTAEAQIQKLRADVAVLQVLPENSTNLYSVKTAPDKVELIIEVAGQAIEVPEG</sequence>
<evidence type="ECO:0000313" key="2">
    <source>
        <dbReference type="Proteomes" id="UP000199533"/>
    </source>
</evidence>
<accession>A0A1I4EA71</accession>
<reference evidence="2" key="1">
    <citation type="submission" date="2016-10" db="EMBL/GenBank/DDBJ databases">
        <authorList>
            <person name="Varghese N."/>
            <person name="Submissions S."/>
        </authorList>
    </citation>
    <scope>NUCLEOTIDE SEQUENCE [LARGE SCALE GENOMIC DNA]</scope>
    <source>
        <strain evidence="2">Nm69</strain>
    </source>
</reference>
<dbReference type="AlphaFoldDB" id="A0A1I4EA71"/>
<protein>
    <submittedName>
        <fullName evidence="1">Uncharacterized protein</fullName>
    </submittedName>
</protein>
<dbReference type="EMBL" id="FOSP01000027">
    <property type="protein sequence ID" value="SFL02655.1"/>
    <property type="molecule type" value="Genomic_DNA"/>
</dbReference>
<keyword evidence="2" id="KW-1185">Reference proteome</keyword>
<organism evidence="1 2">
    <name type="scientific">Nitrosomonas aestuarii</name>
    <dbReference type="NCBI Taxonomy" id="52441"/>
    <lineage>
        <taxon>Bacteria</taxon>
        <taxon>Pseudomonadati</taxon>
        <taxon>Pseudomonadota</taxon>
        <taxon>Betaproteobacteria</taxon>
        <taxon>Nitrosomonadales</taxon>
        <taxon>Nitrosomonadaceae</taxon>
        <taxon>Nitrosomonas</taxon>
    </lineage>
</organism>
<dbReference type="Proteomes" id="UP000199533">
    <property type="component" value="Unassembled WGS sequence"/>
</dbReference>
<gene>
    <name evidence="1" type="ORF">SAMN05216302_10271</name>
</gene>
<dbReference type="RefSeq" id="WP_090701514.1">
    <property type="nucleotide sequence ID" value="NZ_FOSP01000027.1"/>
</dbReference>
<evidence type="ECO:0000313" key="1">
    <source>
        <dbReference type="EMBL" id="SFL02655.1"/>
    </source>
</evidence>